<dbReference type="AlphaFoldDB" id="A0A9D0ZRA9"/>
<dbReference type="Gene3D" id="3.50.4.20">
    <property type="match status" value="1"/>
</dbReference>
<protein>
    <submittedName>
        <fullName evidence="1">YutD family protein</fullName>
    </submittedName>
</protein>
<evidence type="ECO:0000313" key="2">
    <source>
        <dbReference type="Proteomes" id="UP000886786"/>
    </source>
</evidence>
<evidence type="ECO:0000313" key="1">
    <source>
        <dbReference type="EMBL" id="HIQ90763.1"/>
    </source>
</evidence>
<reference evidence="1" key="1">
    <citation type="submission" date="2020-10" db="EMBL/GenBank/DDBJ databases">
        <authorList>
            <person name="Gilroy R."/>
        </authorList>
    </citation>
    <scope>NUCLEOTIDE SEQUENCE</scope>
    <source>
        <strain evidence="1">CHK147-3167</strain>
    </source>
</reference>
<comment type="caution">
    <text evidence="1">The sequence shown here is derived from an EMBL/GenBank/DDBJ whole genome shotgun (WGS) entry which is preliminary data.</text>
</comment>
<name>A0A9D0ZRA9_9FIRM</name>
<dbReference type="Pfam" id="PF06265">
    <property type="entry name" value="YutD-like"/>
    <property type="match status" value="1"/>
</dbReference>
<dbReference type="Proteomes" id="UP000886786">
    <property type="component" value="Unassembled WGS sequence"/>
</dbReference>
<dbReference type="EMBL" id="DVFV01000070">
    <property type="protein sequence ID" value="HIQ90763.1"/>
    <property type="molecule type" value="Genomic_DNA"/>
</dbReference>
<accession>A0A9D0ZRA9</accession>
<proteinExistence type="predicted"/>
<organism evidence="1 2">
    <name type="scientific">Candidatus Coprosoma intestinipullorum</name>
    <dbReference type="NCBI Taxonomy" id="2840752"/>
    <lineage>
        <taxon>Bacteria</taxon>
        <taxon>Bacillati</taxon>
        <taxon>Bacillota</taxon>
        <taxon>Bacillota incertae sedis</taxon>
        <taxon>Candidatus Coprosoma</taxon>
    </lineage>
</organism>
<sequence>MKKIELLKNKYFLIENYKEGFIQKNVEDLITDYFADYDYILGDWAYNKLRLKGFCDKENPLFNKHNDYSKIHDYIKNNCAFECKYFILKKEKTND</sequence>
<gene>
    <name evidence="1" type="ORF">IAB27_03975</name>
</gene>
<reference evidence="1" key="2">
    <citation type="journal article" date="2021" name="PeerJ">
        <title>Extensive microbial diversity within the chicken gut microbiome revealed by metagenomics and culture.</title>
        <authorList>
            <person name="Gilroy R."/>
            <person name="Ravi A."/>
            <person name="Getino M."/>
            <person name="Pursley I."/>
            <person name="Horton D.L."/>
            <person name="Alikhan N.F."/>
            <person name="Baker D."/>
            <person name="Gharbi K."/>
            <person name="Hall N."/>
            <person name="Watson M."/>
            <person name="Adriaenssens E.M."/>
            <person name="Foster-Nyarko E."/>
            <person name="Jarju S."/>
            <person name="Secka A."/>
            <person name="Antonio M."/>
            <person name="Oren A."/>
            <person name="Chaudhuri R.R."/>
            <person name="La Ragione R."/>
            <person name="Hildebrand F."/>
            <person name="Pallen M.J."/>
        </authorList>
    </citation>
    <scope>NUCLEOTIDE SEQUENCE</scope>
    <source>
        <strain evidence="1">CHK147-3167</strain>
    </source>
</reference>
<dbReference type="InterPro" id="IPR009370">
    <property type="entry name" value="YutD-like"/>
</dbReference>
<dbReference type="InterPro" id="IPR038141">
    <property type="entry name" value="YutD-like_sf"/>
</dbReference>